<dbReference type="Proteomes" id="UP000005695">
    <property type="component" value="Unassembled WGS sequence"/>
</dbReference>
<evidence type="ECO:0000313" key="2">
    <source>
        <dbReference type="EMBL" id="EAT14795.1"/>
    </source>
</evidence>
<proteinExistence type="predicted"/>
<dbReference type="AlphaFoldDB" id="Q1JX67"/>
<reference evidence="2" key="2">
    <citation type="submission" date="2006-05" db="EMBL/GenBank/DDBJ databases">
        <title>Sequencing of the draft genome and assembly of Desulfuromonas acetoxidans DSM 684.</title>
        <authorList>
            <consortium name="US DOE Joint Genome Institute (JGI-PGF)"/>
            <person name="Copeland A."/>
            <person name="Lucas S."/>
            <person name="Lapidus A."/>
            <person name="Barry K."/>
            <person name="Detter J.C."/>
            <person name="Glavina del Rio T."/>
            <person name="Hammon N."/>
            <person name="Israni S."/>
            <person name="Dalin E."/>
            <person name="Tice H."/>
            <person name="Bruce D."/>
            <person name="Pitluck S."/>
            <person name="Richardson P."/>
        </authorList>
    </citation>
    <scope>NUCLEOTIDE SEQUENCE [LARGE SCALE GENOMIC DNA]</scope>
    <source>
        <strain evidence="2">DSM 684</strain>
    </source>
</reference>
<feature type="domain" description="PatA-like N-terminal" evidence="1">
    <location>
        <begin position="125"/>
        <end position="223"/>
    </location>
</feature>
<dbReference type="Pfam" id="PF14332">
    <property type="entry name" value="DUF4388"/>
    <property type="match status" value="1"/>
</dbReference>
<gene>
    <name evidence="2" type="ORF">Dace_0934</name>
</gene>
<sequence length="355" mass="39616">MSFNTVNRILLSSQNSKFNNELQHAFDRLSDIEVTLSIFMDSISAAELQEDYNAALVVAESEEEVVDRIQLLNQKQASLPVYLVCAPQLETAVLNELKIAQIMFDPLPATEVVETISKQLQDRTKGQLRGLNLTSVLQLINMEQKSCTVVVKKTTERGELHMYAGEIIAATLGSMGGLEAAYSILGWDNVDIELLDCRHSVTHEIDQPFTSLMMEAMCRKDENSVADESLPVDFSSKKTVDHREEQSEKLADILRSFPEVVEFSLFNSAGKMTYAHGHRVRPPVAGYPEQLEQTAGLVSEELRLGQLTLMTINEADSLSYLFFSYENSRIAVGLRKNQAAGHFLMKFTAKAKSIS</sequence>
<evidence type="ECO:0000313" key="3">
    <source>
        <dbReference type="Proteomes" id="UP000005695"/>
    </source>
</evidence>
<dbReference type="OrthoDB" id="5487947at2"/>
<organism evidence="2 3">
    <name type="scientific">Desulfuromonas acetoxidans (strain DSM 684 / 11070)</name>
    <dbReference type="NCBI Taxonomy" id="281689"/>
    <lineage>
        <taxon>Bacteria</taxon>
        <taxon>Pseudomonadati</taxon>
        <taxon>Thermodesulfobacteriota</taxon>
        <taxon>Desulfuromonadia</taxon>
        <taxon>Desulfuromonadales</taxon>
        <taxon>Desulfuromonadaceae</taxon>
        <taxon>Desulfuromonas</taxon>
    </lineage>
</organism>
<reference evidence="2" key="1">
    <citation type="submission" date="2006-05" db="EMBL/GenBank/DDBJ databases">
        <title>Annotation of the draft genome assembly of Desulfuromonas acetoxidans DSM 684.</title>
        <authorList>
            <consortium name="US DOE Joint Genome Institute (JGI-ORNL)"/>
            <person name="Larimer F."/>
            <person name="Land M."/>
            <person name="Hauser L."/>
        </authorList>
    </citation>
    <scope>NUCLEOTIDE SEQUENCE [LARGE SCALE GENOMIC DNA]</scope>
    <source>
        <strain evidence="2">DSM 684</strain>
    </source>
</reference>
<name>Q1JX67_DESA6</name>
<dbReference type="EMBL" id="AAEW02000017">
    <property type="protein sequence ID" value="EAT14795.1"/>
    <property type="molecule type" value="Genomic_DNA"/>
</dbReference>
<comment type="caution">
    <text evidence="2">The sequence shown here is derived from an EMBL/GenBank/DDBJ whole genome shotgun (WGS) entry which is preliminary data.</text>
</comment>
<protein>
    <recommendedName>
        <fullName evidence="1">PatA-like N-terminal domain-containing protein</fullName>
    </recommendedName>
</protein>
<evidence type="ECO:0000259" key="1">
    <source>
        <dbReference type="Pfam" id="PF14332"/>
    </source>
</evidence>
<keyword evidence="3" id="KW-1185">Reference proteome</keyword>
<dbReference type="InterPro" id="IPR025497">
    <property type="entry name" value="PatA-like_N"/>
</dbReference>
<accession>Q1JX67</accession>
<dbReference type="RefSeq" id="WP_006002031.1">
    <property type="nucleotide sequence ID" value="NZ_AAEW02000017.1"/>
</dbReference>